<name>A0A4U0R371_9RHOB</name>
<feature type="transmembrane region" description="Helical" evidence="1">
    <location>
        <begin position="87"/>
        <end position="113"/>
    </location>
</feature>
<dbReference type="EMBL" id="SUNI01000044">
    <property type="protein sequence ID" value="TJZ89036.1"/>
    <property type="molecule type" value="Genomic_DNA"/>
</dbReference>
<accession>A0A4U0R371</accession>
<dbReference type="Proteomes" id="UP000309747">
    <property type="component" value="Unassembled WGS sequence"/>
</dbReference>
<dbReference type="PANTHER" id="PTHR30590:SF2">
    <property type="entry name" value="INNER MEMBRANE PROTEIN"/>
    <property type="match status" value="1"/>
</dbReference>
<dbReference type="InterPro" id="IPR052529">
    <property type="entry name" value="Bact_Transport_Assoc"/>
</dbReference>
<proteinExistence type="predicted"/>
<protein>
    <submittedName>
        <fullName evidence="2">Uncharacterized protein</fullName>
    </submittedName>
</protein>
<sequence length="117" mass="12489">MNLIQLLAMIGIYACVVNVVFIALPTEAARSRATELHDQVAAFIVGTLFQAKFFLLFSCLIGRGIPIQSGPHAAADRPFARQYGRHLAGLAAIGVLHGASIFTGNILLIYALLGLII</sequence>
<feature type="transmembrane region" description="Helical" evidence="1">
    <location>
        <begin position="40"/>
        <end position="67"/>
    </location>
</feature>
<comment type="caution">
    <text evidence="2">The sequence shown here is derived from an EMBL/GenBank/DDBJ whole genome shotgun (WGS) entry which is preliminary data.</text>
</comment>
<dbReference type="RefSeq" id="WP_136887710.1">
    <property type="nucleotide sequence ID" value="NZ_SUNI01000044.1"/>
</dbReference>
<gene>
    <name evidence="2" type="ORF">FA743_19395</name>
</gene>
<evidence type="ECO:0000313" key="2">
    <source>
        <dbReference type="EMBL" id="TJZ89036.1"/>
    </source>
</evidence>
<organism evidence="2 3">
    <name type="scientific">Paracoccus gahaiensis</name>
    <dbReference type="NCBI Taxonomy" id="1706839"/>
    <lineage>
        <taxon>Bacteria</taxon>
        <taxon>Pseudomonadati</taxon>
        <taxon>Pseudomonadota</taxon>
        <taxon>Alphaproteobacteria</taxon>
        <taxon>Rhodobacterales</taxon>
        <taxon>Paracoccaceae</taxon>
        <taxon>Paracoccus</taxon>
    </lineage>
</organism>
<dbReference type="PANTHER" id="PTHR30590">
    <property type="entry name" value="INNER MEMBRANE PROTEIN"/>
    <property type="match status" value="1"/>
</dbReference>
<evidence type="ECO:0000256" key="1">
    <source>
        <dbReference type="SAM" id="Phobius"/>
    </source>
</evidence>
<keyword evidence="1" id="KW-0812">Transmembrane</keyword>
<feature type="transmembrane region" description="Helical" evidence="1">
    <location>
        <begin position="6"/>
        <end position="28"/>
    </location>
</feature>
<keyword evidence="3" id="KW-1185">Reference proteome</keyword>
<dbReference type="OrthoDB" id="9807744at2"/>
<keyword evidence="1" id="KW-1133">Transmembrane helix</keyword>
<keyword evidence="1" id="KW-0472">Membrane</keyword>
<evidence type="ECO:0000313" key="3">
    <source>
        <dbReference type="Proteomes" id="UP000309747"/>
    </source>
</evidence>
<dbReference type="AlphaFoldDB" id="A0A4U0R371"/>
<reference evidence="2 3" key="1">
    <citation type="submission" date="2019-04" db="EMBL/GenBank/DDBJ databases">
        <authorList>
            <person name="Li J."/>
        </authorList>
    </citation>
    <scope>NUCLEOTIDE SEQUENCE [LARGE SCALE GENOMIC DNA]</scope>
    <source>
        <strain evidence="2 3">KCTC 42687</strain>
    </source>
</reference>